<dbReference type="GO" id="GO:0022857">
    <property type="term" value="F:transmembrane transporter activity"/>
    <property type="evidence" value="ECO:0007669"/>
    <property type="project" value="InterPro"/>
</dbReference>
<evidence type="ECO:0000256" key="5">
    <source>
        <dbReference type="ARBA" id="ARBA00022989"/>
    </source>
</evidence>
<feature type="transmembrane region" description="Helical" evidence="8">
    <location>
        <begin position="59"/>
        <end position="79"/>
    </location>
</feature>
<organism evidence="9 10">
    <name type="scientific">Bacillus pumilus</name>
    <name type="common">Bacillus mesentericus</name>
    <dbReference type="NCBI Taxonomy" id="1408"/>
    <lineage>
        <taxon>Bacteria</taxon>
        <taxon>Bacillati</taxon>
        <taxon>Bacillota</taxon>
        <taxon>Bacilli</taxon>
        <taxon>Bacillales</taxon>
        <taxon>Bacillaceae</taxon>
        <taxon>Bacillus</taxon>
    </lineage>
</organism>
<keyword evidence="3" id="KW-1003">Cell membrane</keyword>
<dbReference type="Proteomes" id="UP000031978">
    <property type="component" value="Unassembled WGS sequence"/>
</dbReference>
<dbReference type="InterPro" id="IPR045324">
    <property type="entry name" value="Small_multidrug_res"/>
</dbReference>
<comment type="similarity">
    <text evidence="7">Belongs to the drug/metabolite transporter (DMT) superfamily. Small multidrug resistance (SMR) (TC 2.A.7.1) family.</text>
</comment>
<evidence type="ECO:0000256" key="2">
    <source>
        <dbReference type="ARBA" id="ARBA00022448"/>
    </source>
</evidence>
<keyword evidence="6 8" id="KW-0472">Membrane</keyword>
<dbReference type="Gene3D" id="1.10.3730.20">
    <property type="match status" value="1"/>
</dbReference>
<dbReference type="AlphaFoldDB" id="A0AB34QQE9"/>
<sequence>MKGMLYLTGAILTEVFGSTMLKLSQGFSQLLPSIGVLIGFGCAFTFLSLALKTIDLSSAYATWSGVGTALTALIGLVLFNETIHIKGFIGLALVICGVIVLNLSKKQKEENKEQIDQIDQTEWTS</sequence>
<gene>
    <name evidence="9" type="ORF">B4127_1625</name>
</gene>
<evidence type="ECO:0008006" key="11">
    <source>
        <dbReference type="Google" id="ProtNLM"/>
    </source>
</evidence>
<accession>A0AB34QQE9</accession>
<dbReference type="EMBL" id="JXCL01000040">
    <property type="protein sequence ID" value="KIL12294.1"/>
    <property type="molecule type" value="Genomic_DNA"/>
</dbReference>
<proteinExistence type="inferred from homology"/>
<feature type="transmembrane region" description="Helical" evidence="8">
    <location>
        <begin position="27"/>
        <end position="47"/>
    </location>
</feature>
<feature type="transmembrane region" description="Helical" evidence="8">
    <location>
        <begin position="85"/>
        <end position="103"/>
    </location>
</feature>
<dbReference type="PANTHER" id="PTHR30561">
    <property type="entry name" value="SMR FAMILY PROTON-DEPENDENT DRUG EFFLUX TRANSPORTER SUGE"/>
    <property type="match status" value="1"/>
</dbReference>
<comment type="subcellular location">
    <subcellularLocation>
        <location evidence="1 7">Cell membrane</location>
        <topology evidence="1 7">Multi-pass membrane protein</topology>
    </subcellularLocation>
</comment>
<keyword evidence="2" id="KW-0813">Transport</keyword>
<evidence type="ECO:0000256" key="3">
    <source>
        <dbReference type="ARBA" id="ARBA00022475"/>
    </source>
</evidence>
<dbReference type="InterPro" id="IPR000390">
    <property type="entry name" value="Small_drug/metabolite_transptr"/>
</dbReference>
<dbReference type="Pfam" id="PF00893">
    <property type="entry name" value="Multi_Drug_Res"/>
    <property type="match status" value="1"/>
</dbReference>
<dbReference type="PANTHER" id="PTHR30561:SF1">
    <property type="entry name" value="MULTIDRUG TRANSPORTER EMRE"/>
    <property type="match status" value="1"/>
</dbReference>
<name>A0AB34QQE9_BACPU</name>
<dbReference type="SUPFAM" id="SSF103481">
    <property type="entry name" value="Multidrug resistance efflux transporter EmrE"/>
    <property type="match status" value="1"/>
</dbReference>
<dbReference type="FunFam" id="1.10.3730.20:FF:000001">
    <property type="entry name" value="Quaternary ammonium compound resistance transporter SugE"/>
    <property type="match status" value="1"/>
</dbReference>
<evidence type="ECO:0000256" key="1">
    <source>
        <dbReference type="ARBA" id="ARBA00004651"/>
    </source>
</evidence>
<evidence type="ECO:0000256" key="8">
    <source>
        <dbReference type="SAM" id="Phobius"/>
    </source>
</evidence>
<evidence type="ECO:0000313" key="10">
    <source>
        <dbReference type="Proteomes" id="UP000031978"/>
    </source>
</evidence>
<comment type="caution">
    <text evidence="9">The sequence shown here is derived from an EMBL/GenBank/DDBJ whole genome shotgun (WGS) entry which is preliminary data.</text>
</comment>
<reference evidence="9 10" key="1">
    <citation type="submission" date="2014-12" db="EMBL/GenBank/DDBJ databases">
        <title>Draft Genome Sequences of Five Spore-Forming Food Isolates of Bacillus pumilus.</title>
        <authorList>
            <person name="de Jong A."/>
            <person name="van Heel A.J."/>
            <person name="Montalban-Lopez M."/>
            <person name="Krawczyk A.O."/>
            <person name="Berendsen E.M."/>
            <person name="Wells-Bennik M."/>
            <person name="Kuipers O.P."/>
        </authorList>
    </citation>
    <scope>NUCLEOTIDE SEQUENCE [LARGE SCALE GENOMIC DNA]</scope>
    <source>
        <strain evidence="9 10">B4127</strain>
    </source>
</reference>
<evidence type="ECO:0000256" key="6">
    <source>
        <dbReference type="ARBA" id="ARBA00023136"/>
    </source>
</evidence>
<dbReference type="InterPro" id="IPR037185">
    <property type="entry name" value="EmrE-like"/>
</dbReference>
<evidence type="ECO:0000256" key="7">
    <source>
        <dbReference type="RuleBase" id="RU003942"/>
    </source>
</evidence>
<keyword evidence="4 7" id="KW-0812">Transmembrane</keyword>
<keyword evidence="5 8" id="KW-1133">Transmembrane helix</keyword>
<dbReference type="GO" id="GO:0005886">
    <property type="term" value="C:plasma membrane"/>
    <property type="evidence" value="ECO:0007669"/>
    <property type="project" value="UniProtKB-SubCell"/>
</dbReference>
<evidence type="ECO:0000313" key="9">
    <source>
        <dbReference type="EMBL" id="KIL12294.1"/>
    </source>
</evidence>
<evidence type="ECO:0000256" key="4">
    <source>
        <dbReference type="ARBA" id="ARBA00022692"/>
    </source>
</evidence>
<dbReference type="RefSeq" id="WP_044141845.1">
    <property type="nucleotide sequence ID" value="NZ_JBNNIP010000002.1"/>
</dbReference>
<protein>
    <recommendedName>
        <fullName evidence="11">Multidrug efflux SMR transporter</fullName>
    </recommendedName>
</protein>